<feature type="transmembrane region" description="Helical" evidence="7">
    <location>
        <begin position="209"/>
        <end position="233"/>
    </location>
</feature>
<evidence type="ECO:0000313" key="9">
    <source>
        <dbReference type="Proteomes" id="UP001218638"/>
    </source>
</evidence>
<dbReference type="InterPro" id="IPR001640">
    <property type="entry name" value="Lgt"/>
</dbReference>
<sequence length="282" mass="31035">MEDFAPETTHWVHDLSPFLIQFTDTIGLRYYGLGYLLGFVLGAWIIHHAAKLRRLQMPPGAVADLMTALIIGTLIGGRLGYFVLYEPAVFFRDPLQLVQVWTGGMASHGGFAGVAGALWWFARKHRIPFWNLTDAVVTAAPPGLFLVRIANFINGELWGKVSTVSWAVIFPASAAPGTPVNDIAPRHPSQLYEAGLEGLMLFGYMAWRYWRTTAALVTPGRITGEFLIGYALARSVAEMFREPDASLILGLSRGTFYSLFFIMVGVAIIRWSGNRRAAAGAN</sequence>
<dbReference type="EC" id="2.5.1.145" evidence="7"/>
<dbReference type="AlphaFoldDB" id="A0AAF0CRJ2"/>
<dbReference type="NCBIfam" id="TIGR00544">
    <property type="entry name" value="lgt"/>
    <property type="match status" value="1"/>
</dbReference>
<dbReference type="GO" id="GO:0005886">
    <property type="term" value="C:plasma membrane"/>
    <property type="evidence" value="ECO:0007669"/>
    <property type="project" value="UniProtKB-SubCell"/>
</dbReference>
<feature type="binding site" evidence="7">
    <location>
        <position position="148"/>
    </location>
    <ligand>
        <name>a 1,2-diacyl-sn-glycero-3-phospho-(1'-sn-glycerol)</name>
        <dbReference type="ChEBI" id="CHEBI:64716"/>
    </ligand>
</feature>
<comment type="function">
    <text evidence="7">Catalyzes the transfer of the diacylglyceryl group from phosphatidylglycerol to the sulfhydryl group of the N-terminal cysteine of a prolipoprotein, the first step in the formation of mature lipoproteins.</text>
</comment>
<evidence type="ECO:0000256" key="1">
    <source>
        <dbReference type="ARBA" id="ARBA00007150"/>
    </source>
</evidence>
<keyword evidence="9" id="KW-1185">Reference proteome</keyword>
<evidence type="ECO:0000313" key="8">
    <source>
        <dbReference type="EMBL" id="WED66731.1"/>
    </source>
</evidence>
<dbReference type="RefSeq" id="WP_330928893.1">
    <property type="nucleotide sequence ID" value="NZ_CP119075.1"/>
</dbReference>
<feature type="transmembrane region" description="Helical" evidence="7">
    <location>
        <begin position="30"/>
        <end position="50"/>
    </location>
</feature>
<comment type="similarity">
    <text evidence="1 7">Belongs to the Lgt family.</text>
</comment>
<protein>
    <recommendedName>
        <fullName evidence="7">Phosphatidylglycerol--prolipoprotein diacylglyceryl transferase</fullName>
        <ecNumber evidence="7">2.5.1.145</ecNumber>
    </recommendedName>
</protein>
<keyword evidence="2 7" id="KW-1003">Cell membrane</keyword>
<dbReference type="Pfam" id="PF01790">
    <property type="entry name" value="LGT"/>
    <property type="match status" value="1"/>
</dbReference>
<comment type="subcellular location">
    <subcellularLocation>
        <location evidence="7">Cell membrane</location>
        <topology evidence="7">Multi-pass membrane protein</topology>
    </subcellularLocation>
</comment>
<evidence type="ECO:0000256" key="7">
    <source>
        <dbReference type="HAMAP-Rule" id="MF_01147"/>
    </source>
</evidence>
<reference evidence="8" key="1">
    <citation type="submission" date="2023-03" db="EMBL/GenBank/DDBJ databases">
        <title>Lomoglobus Profundus gen. nov., sp. nov., a novel member of the phylum Verrucomicrobia, isolated from deep-marine sediment of South China Sea.</title>
        <authorList>
            <person name="Ahmad T."/>
            <person name="Ishaq S.E."/>
            <person name="Wang F."/>
        </authorList>
    </citation>
    <scope>NUCLEOTIDE SEQUENCE</scope>
    <source>
        <strain evidence="8">LMO-M01</strain>
    </source>
</reference>
<dbReference type="GO" id="GO:0042158">
    <property type="term" value="P:lipoprotein biosynthetic process"/>
    <property type="evidence" value="ECO:0007669"/>
    <property type="project" value="UniProtKB-UniRule"/>
</dbReference>
<dbReference type="Proteomes" id="UP001218638">
    <property type="component" value="Chromosome"/>
</dbReference>
<keyword evidence="6 7" id="KW-0472">Membrane</keyword>
<dbReference type="PANTHER" id="PTHR30589">
    <property type="entry name" value="PROLIPOPROTEIN DIACYLGLYCERYL TRANSFERASE"/>
    <property type="match status" value="1"/>
</dbReference>
<dbReference type="HAMAP" id="MF_01147">
    <property type="entry name" value="Lgt"/>
    <property type="match status" value="1"/>
</dbReference>
<dbReference type="EMBL" id="CP119075">
    <property type="protein sequence ID" value="WED66731.1"/>
    <property type="molecule type" value="Genomic_DNA"/>
</dbReference>
<keyword evidence="4 7" id="KW-0812">Transmembrane</keyword>
<feature type="transmembrane region" description="Helical" evidence="7">
    <location>
        <begin position="245"/>
        <end position="269"/>
    </location>
</feature>
<evidence type="ECO:0000256" key="5">
    <source>
        <dbReference type="ARBA" id="ARBA00022989"/>
    </source>
</evidence>
<evidence type="ECO:0000256" key="3">
    <source>
        <dbReference type="ARBA" id="ARBA00022679"/>
    </source>
</evidence>
<keyword evidence="5 7" id="KW-1133">Transmembrane helix</keyword>
<dbReference type="KEGG" id="slom:PXH66_07700"/>
<dbReference type="GO" id="GO:0008961">
    <property type="term" value="F:phosphatidylglycerol-prolipoprotein diacylglyceryl transferase activity"/>
    <property type="evidence" value="ECO:0007669"/>
    <property type="project" value="UniProtKB-UniRule"/>
</dbReference>
<proteinExistence type="inferred from homology"/>
<evidence type="ECO:0000256" key="4">
    <source>
        <dbReference type="ARBA" id="ARBA00022692"/>
    </source>
</evidence>
<keyword evidence="3 7" id="KW-0808">Transferase</keyword>
<evidence type="ECO:0000256" key="6">
    <source>
        <dbReference type="ARBA" id="ARBA00023136"/>
    </source>
</evidence>
<comment type="catalytic activity">
    <reaction evidence="7">
        <text>L-cysteinyl-[prolipoprotein] + a 1,2-diacyl-sn-glycero-3-phospho-(1'-sn-glycerol) = an S-1,2-diacyl-sn-glyceryl-L-cysteinyl-[prolipoprotein] + sn-glycerol 1-phosphate + H(+)</text>
        <dbReference type="Rhea" id="RHEA:56712"/>
        <dbReference type="Rhea" id="RHEA-COMP:14679"/>
        <dbReference type="Rhea" id="RHEA-COMP:14680"/>
        <dbReference type="ChEBI" id="CHEBI:15378"/>
        <dbReference type="ChEBI" id="CHEBI:29950"/>
        <dbReference type="ChEBI" id="CHEBI:57685"/>
        <dbReference type="ChEBI" id="CHEBI:64716"/>
        <dbReference type="ChEBI" id="CHEBI:140658"/>
        <dbReference type="EC" id="2.5.1.145"/>
    </reaction>
</comment>
<feature type="transmembrane region" description="Helical" evidence="7">
    <location>
        <begin position="105"/>
        <end position="122"/>
    </location>
</feature>
<name>A0AAF0CRJ2_9BACT</name>
<comment type="pathway">
    <text evidence="7">Protein modification; lipoprotein biosynthesis (diacylglyceryl transfer).</text>
</comment>
<organism evidence="8 9">
    <name type="scientific">Synoicihabitans lomoniglobus</name>
    <dbReference type="NCBI Taxonomy" id="2909285"/>
    <lineage>
        <taxon>Bacteria</taxon>
        <taxon>Pseudomonadati</taxon>
        <taxon>Verrucomicrobiota</taxon>
        <taxon>Opitutia</taxon>
        <taxon>Opitutales</taxon>
        <taxon>Opitutaceae</taxon>
        <taxon>Synoicihabitans</taxon>
    </lineage>
</organism>
<evidence type="ECO:0000256" key="2">
    <source>
        <dbReference type="ARBA" id="ARBA00022475"/>
    </source>
</evidence>
<gene>
    <name evidence="7 8" type="primary">lgt</name>
    <name evidence="8" type="ORF">PXH66_07700</name>
</gene>
<feature type="transmembrane region" description="Helical" evidence="7">
    <location>
        <begin position="62"/>
        <end position="85"/>
    </location>
</feature>
<dbReference type="PANTHER" id="PTHR30589:SF0">
    <property type="entry name" value="PHOSPHATIDYLGLYCEROL--PROLIPOPROTEIN DIACYLGLYCERYL TRANSFERASE"/>
    <property type="match status" value="1"/>
</dbReference>
<accession>A0AAF0CRJ2</accession>